<accession>A0ABW5LVE3</accession>
<dbReference type="InterPro" id="IPR029000">
    <property type="entry name" value="Cyclophilin-like_dom_sf"/>
</dbReference>
<dbReference type="PANTHER" id="PTHR34698">
    <property type="entry name" value="5-OXOPROLINASE SUBUNIT B"/>
    <property type="match status" value="1"/>
</dbReference>
<evidence type="ECO:0000313" key="6">
    <source>
        <dbReference type="Proteomes" id="UP001597508"/>
    </source>
</evidence>
<comment type="caution">
    <text evidence="5">The sequence shown here is derived from an EMBL/GenBank/DDBJ whole genome shotgun (WGS) entry which is preliminary data.</text>
</comment>
<keyword evidence="2 5" id="KW-0378">Hydrolase</keyword>
<dbReference type="RefSeq" id="WP_379667459.1">
    <property type="nucleotide sequence ID" value="NZ_JBHULH010000012.1"/>
</dbReference>
<dbReference type="SUPFAM" id="SSF50891">
    <property type="entry name" value="Cyclophilin-like"/>
    <property type="match status" value="1"/>
</dbReference>
<dbReference type="InterPro" id="IPR010016">
    <property type="entry name" value="PxpB"/>
</dbReference>
<organism evidence="5 6">
    <name type="scientific">Pseudotenacibaculum haliotis</name>
    <dbReference type="NCBI Taxonomy" id="1862138"/>
    <lineage>
        <taxon>Bacteria</taxon>
        <taxon>Pseudomonadati</taxon>
        <taxon>Bacteroidota</taxon>
        <taxon>Flavobacteriia</taxon>
        <taxon>Flavobacteriales</taxon>
        <taxon>Flavobacteriaceae</taxon>
        <taxon>Pseudotenacibaculum</taxon>
    </lineage>
</organism>
<evidence type="ECO:0000259" key="4">
    <source>
        <dbReference type="SMART" id="SM00796"/>
    </source>
</evidence>
<keyword evidence="1" id="KW-0547">Nucleotide-binding</keyword>
<dbReference type="SUPFAM" id="SSF160467">
    <property type="entry name" value="PH0987 N-terminal domain-like"/>
    <property type="match status" value="1"/>
</dbReference>
<reference evidence="6" key="1">
    <citation type="journal article" date="2019" name="Int. J. Syst. Evol. Microbiol.">
        <title>The Global Catalogue of Microorganisms (GCM) 10K type strain sequencing project: providing services to taxonomists for standard genome sequencing and annotation.</title>
        <authorList>
            <consortium name="The Broad Institute Genomics Platform"/>
            <consortium name="The Broad Institute Genome Sequencing Center for Infectious Disease"/>
            <person name="Wu L."/>
            <person name="Ma J."/>
        </authorList>
    </citation>
    <scope>NUCLEOTIDE SEQUENCE [LARGE SCALE GENOMIC DNA]</scope>
    <source>
        <strain evidence="6">KCTC 52127</strain>
    </source>
</reference>
<keyword evidence="6" id="KW-1185">Reference proteome</keyword>
<evidence type="ECO:0000313" key="5">
    <source>
        <dbReference type="EMBL" id="MFD2568752.1"/>
    </source>
</evidence>
<name>A0ABW5LVE3_9FLAO</name>
<dbReference type="Gene3D" id="2.40.100.10">
    <property type="entry name" value="Cyclophilin-like"/>
    <property type="match status" value="1"/>
</dbReference>
<gene>
    <name evidence="5" type="primary">pxpB</name>
    <name evidence="5" type="ORF">ACFSRZ_15360</name>
</gene>
<dbReference type="PANTHER" id="PTHR34698:SF2">
    <property type="entry name" value="5-OXOPROLINASE SUBUNIT B"/>
    <property type="match status" value="1"/>
</dbReference>
<dbReference type="SMART" id="SM00796">
    <property type="entry name" value="AHS1"/>
    <property type="match status" value="1"/>
</dbReference>
<proteinExistence type="predicted"/>
<sequence length="247" mass="28491">MKKFKLTYKPYGESAILIEWPTEISEKIIQDIVAFEKKLAKQQEIVDTIIAYNSLTVKYRNLNNYSEHYKYRDAFERTVAKLKELYAMKSEKVDQKQKIWQVPVCYDLTFGLDLEEIAREKKLSVEEVIRLHSEHSYLIYFLGFQPGFLYLGGLNSKIHMPRRANPRLRVAKGSVGIGGEQTGVYPQESAGGWNLIGRSPINFFDIEKPQPCFAKAGDRVQFVPVDLDVFHEIEDSVNNGVYKIKSL</sequence>
<dbReference type="Gene3D" id="3.30.1360.40">
    <property type="match status" value="1"/>
</dbReference>
<dbReference type="NCBIfam" id="TIGR00370">
    <property type="entry name" value="5-oxoprolinase subunit PxpB"/>
    <property type="match status" value="1"/>
</dbReference>
<feature type="domain" description="Carboxyltransferase" evidence="4">
    <location>
        <begin position="6"/>
        <end position="214"/>
    </location>
</feature>
<dbReference type="Pfam" id="PF02682">
    <property type="entry name" value="CT_C_D"/>
    <property type="match status" value="1"/>
</dbReference>
<dbReference type="InterPro" id="IPR003833">
    <property type="entry name" value="CT_C_D"/>
</dbReference>
<evidence type="ECO:0000256" key="2">
    <source>
        <dbReference type="ARBA" id="ARBA00022801"/>
    </source>
</evidence>
<dbReference type="GO" id="GO:0017168">
    <property type="term" value="F:5-oxoprolinase (ATP-hydrolyzing) activity"/>
    <property type="evidence" value="ECO:0007669"/>
    <property type="project" value="UniProtKB-EC"/>
</dbReference>
<evidence type="ECO:0000256" key="3">
    <source>
        <dbReference type="ARBA" id="ARBA00022840"/>
    </source>
</evidence>
<evidence type="ECO:0000256" key="1">
    <source>
        <dbReference type="ARBA" id="ARBA00022741"/>
    </source>
</evidence>
<dbReference type="EMBL" id="JBHULH010000012">
    <property type="protein sequence ID" value="MFD2568752.1"/>
    <property type="molecule type" value="Genomic_DNA"/>
</dbReference>
<keyword evidence="3" id="KW-0067">ATP-binding</keyword>
<dbReference type="EC" id="3.5.2.9" evidence="5"/>
<dbReference type="Proteomes" id="UP001597508">
    <property type="component" value="Unassembled WGS sequence"/>
</dbReference>
<protein>
    <submittedName>
        <fullName evidence="5">5-oxoprolinase subunit PxpB</fullName>
        <ecNumber evidence="5">3.5.2.9</ecNumber>
    </submittedName>
</protein>